<dbReference type="EMBL" id="ML178821">
    <property type="protein sequence ID" value="TFL03141.1"/>
    <property type="molecule type" value="Genomic_DNA"/>
</dbReference>
<protein>
    <submittedName>
        <fullName evidence="2">Uncharacterized protein</fullName>
    </submittedName>
</protein>
<name>A0A5C3QRJ5_9AGAR</name>
<proteinExistence type="predicted"/>
<reference evidence="2 3" key="1">
    <citation type="journal article" date="2019" name="Nat. Ecol. Evol.">
        <title>Megaphylogeny resolves global patterns of mushroom evolution.</title>
        <authorList>
            <person name="Varga T."/>
            <person name="Krizsan K."/>
            <person name="Foldi C."/>
            <person name="Dima B."/>
            <person name="Sanchez-Garcia M."/>
            <person name="Sanchez-Ramirez S."/>
            <person name="Szollosi G.J."/>
            <person name="Szarkandi J.G."/>
            <person name="Papp V."/>
            <person name="Albert L."/>
            <person name="Andreopoulos W."/>
            <person name="Angelini C."/>
            <person name="Antonin V."/>
            <person name="Barry K.W."/>
            <person name="Bougher N.L."/>
            <person name="Buchanan P."/>
            <person name="Buyck B."/>
            <person name="Bense V."/>
            <person name="Catcheside P."/>
            <person name="Chovatia M."/>
            <person name="Cooper J."/>
            <person name="Damon W."/>
            <person name="Desjardin D."/>
            <person name="Finy P."/>
            <person name="Geml J."/>
            <person name="Haridas S."/>
            <person name="Hughes K."/>
            <person name="Justo A."/>
            <person name="Karasinski D."/>
            <person name="Kautmanova I."/>
            <person name="Kiss B."/>
            <person name="Kocsube S."/>
            <person name="Kotiranta H."/>
            <person name="LaButti K.M."/>
            <person name="Lechner B.E."/>
            <person name="Liimatainen K."/>
            <person name="Lipzen A."/>
            <person name="Lukacs Z."/>
            <person name="Mihaltcheva S."/>
            <person name="Morgado L.N."/>
            <person name="Niskanen T."/>
            <person name="Noordeloos M.E."/>
            <person name="Ohm R.A."/>
            <person name="Ortiz-Santana B."/>
            <person name="Ovrebo C."/>
            <person name="Racz N."/>
            <person name="Riley R."/>
            <person name="Savchenko A."/>
            <person name="Shiryaev A."/>
            <person name="Soop K."/>
            <person name="Spirin V."/>
            <person name="Szebenyi C."/>
            <person name="Tomsovsky M."/>
            <person name="Tulloss R.E."/>
            <person name="Uehling J."/>
            <person name="Grigoriev I.V."/>
            <person name="Vagvolgyi C."/>
            <person name="Papp T."/>
            <person name="Martin F.M."/>
            <person name="Miettinen O."/>
            <person name="Hibbett D.S."/>
            <person name="Nagy L.G."/>
        </authorList>
    </citation>
    <scope>NUCLEOTIDE SEQUENCE [LARGE SCALE GENOMIC DNA]</scope>
    <source>
        <strain evidence="2 3">CBS 309.79</strain>
    </source>
</reference>
<feature type="chain" id="PRO_5023134952" evidence="1">
    <location>
        <begin position="19"/>
        <end position="198"/>
    </location>
</feature>
<evidence type="ECO:0000313" key="3">
    <source>
        <dbReference type="Proteomes" id="UP000305067"/>
    </source>
</evidence>
<accession>A0A5C3QRJ5</accession>
<feature type="signal peptide" evidence="1">
    <location>
        <begin position="1"/>
        <end position="18"/>
    </location>
</feature>
<dbReference type="Proteomes" id="UP000305067">
    <property type="component" value="Unassembled WGS sequence"/>
</dbReference>
<keyword evidence="1" id="KW-0732">Signal</keyword>
<dbReference type="OrthoDB" id="2913347at2759"/>
<gene>
    <name evidence="2" type="ORF">BDV98DRAFT_565458</name>
</gene>
<sequence length="198" mass="21969">MAAAGVLLMPLGHVPVLALQQLQALPQLGPYGIAYDVFTNPIKLLPGLGWGAFTGTIYSDRIIPHLNNRGFFENQYSDRLNPHTTPQHAYLAMVELRALTPLSKIATTLKALKMYYLPNENIMDQTEELKLGGYFSRGLEGIAPAQLANSLRHVYNYTHPVQQHLPPFVTVPGPPALFIRPVHTRNTPAANNHANWVM</sequence>
<dbReference type="AlphaFoldDB" id="A0A5C3QRJ5"/>
<organism evidence="2 3">
    <name type="scientific">Pterulicium gracile</name>
    <dbReference type="NCBI Taxonomy" id="1884261"/>
    <lineage>
        <taxon>Eukaryota</taxon>
        <taxon>Fungi</taxon>
        <taxon>Dikarya</taxon>
        <taxon>Basidiomycota</taxon>
        <taxon>Agaricomycotina</taxon>
        <taxon>Agaricomycetes</taxon>
        <taxon>Agaricomycetidae</taxon>
        <taxon>Agaricales</taxon>
        <taxon>Pleurotineae</taxon>
        <taxon>Pterulaceae</taxon>
        <taxon>Pterulicium</taxon>
    </lineage>
</organism>
<keyword evidence="3" id="KW-1185">Reference proteome</keyword>
<evidence type="ECO:0000313" key="2">
    <source>
        <dbReference type="EMBL" id="TFL03141.1"/>
    </source>
</evidence>
<evidence type="ECO:0000256" key="1">
    <source>
        <dbReference type="SAM" id="SignalP"/>
    </source>
</evidence>